<dbReference type="SUPFAM" id="SSF48452">
    <property type="entry name" value="TPR-like"/>
    <property type="match status" value="2"/>
</dbReference>
<comment type="caution">
    <text evidence="3">The sequence shown here is derived from an EMBL/GenBank/DDBJ whole genome shotgun (WGS) entry which is preliminary data.</text>
</comment>
<sequence length="589" mass="65094">MVSKLRNFRLALMSALVLGTLPTLAQEAPSLDSTTSEALPPSAADTAAALSAELFYDLLVGEMSASQGDAVNAVALLMEAARQSHSQQLYQRAAELALQSRSGQRALMVADEWQKNFPQSREANRFMLQVLLMLNRVSESQDALSREVAWTPAAAKSATYLSIAQLYSRASDKALAAAVVEQALQPDLKNASLAPAAWATIGHLRIAANQKDLALQALKHAYAQGPRSGATALLALELMESGVSSAEPMVQEYMQHQPAPTIQMAYARVLMAQNRLDNALEQLTRLLKGKPDMPDAWMALASLHAQQANWKKAQEALQRLESLVEKMPALAQRTQALTQAYMLGGRISLQQKDYAQALNWLEKIPSGIDTLNVQSLKAQALAKLGKLAQGRALIRAVPADSEEQEVQKRQAEVILLRDNDAPQEAYLLQRTLYEQLPDDANIAYETAILAERAGKIDVMEKILREIIQKHPDHHHAFNALGYSYAERNIRLPEAKELIETALQQAPNDPFILDSLAWVEFRMGNKDRALALLEKAYALRNDVEIAAHLGEVLWSTGNQERARSVWRQALIQDADNETLRTTLERMQVKP</sequence>
<dbReference type="PANTHER" id="PTHR12558">
    <property type="entry name" value="CELL DIVISION CYCLE 16,23,27"/>
    <property type="match status" value="1"/>
</dbReference>
<evidence type="ECO:0000313" key="4">
    <source>
        <dbReference type="Proteomes" id="UP000634919"/>
    </source>
</evidence>
<keyword evidence="1" id="KW-0175">Coiled coil</keyword>
<reference evidence="3 4" key="1">
    <citation type="submission" date="2020-08" db="EMBL/GenBank/DDBJ databases">
        <title>A Genomic Blueprint of the Chicken Gut Microbiome.</title>
        <authorList>
            <person name="Gilroy R."/>
            <person name="Ravi A."/>
            <person name="Getino M."/>
            <person name="Pursley I."/>
            <person name="Horton D.L."/>
            <person name="Alikhan N.-F."/>
            <person name="Baker D."/>
            <person name="Gharbi K."/>
            <person name="Hall N."/>
            <person name="Watson M."/>
            <person name="Adriaenssens E.M."/>
            <person name="Foster-Nyarko E."/>
            <person name="Jarju S."/>
            <person name="Secka A."/>
            <person name="Antonio M."/>
            <person name="Oren A."/>
            <person name="Chaudhuri R."/>
            <person name="La Ragione R.M."/>
            <person name="Hildebrand F."/>
            <person name="Pallen M.J."/>
        </authorList>
    </citation>
    <scope>NUCLEOTIDE SEQUENCE [LARGE SCALE GENOMIC DNA]</scope>
    <source>
        <strain evidence="3 4">Sa2CVA6</strain>
    </source>
</reference>
<proteinExistence type="predicted"/>
<dbReference type="SMART" id="SM00028">
    <property type="entry name" value="TPR"/>
    <property type="match status" value="6"/>
</dbReference>
<evidence type="ECO:0000256" key="1">
    <source>
        <dbReference type="SAM" id="Coils"/>
    </source>
</evidence>
<keyword evidence="2" id="KW-0732">Signal</keyword>
<feature type="chain" id="PRO_5045911637" evidence="2">
    <location>
        <begin position="26"/>
        <end position="589"/>
    </location>
</feature>
<dbReference type="InterPro" id="IPR019734">
    <property type="entry name" value="TPR_rpt"/>
</dbReference>
<dbReference type="InterPro" id="IPR011990">
    <property type="entry name" value="TPR-like_helical_dom_sf"/>
</dbReference>
<accession>A0ABR8SDX6</accession>
<feature type="coiled-coil region" evidence="1">
    <location>
        <begin position="303"/>
        <end position="333"/>
    </location>
</feature>
<dbReference type="Gene3D" id="1.25.40.10">
    <property type="entry name" value="Tetratricopeptide repeat domain"/>
    <property type="match status" value="2"/>
</dbReference>
<evidence type="ECO:0000256" key="2">
    <source>
        <dbReference type="SAM" id="SignalP"/>
    </source>
</evidence>
<keyword evidence="4" id="KW-1185">Reference proteome</keyword>
<evidence type="ECO:0000313" key="3">
    <source>
        <dbReference type="EMBL" id="MBD7961666.1"/>
    </source>
</evidence>
<protein>
    <submittedName>
        <fullName evidence="3">Tetratricopeptide repeat protein</fullName>
    </submittedName>
</protein>
<dbReference type="PANTHER" id="PTHR12558:SF13">
    <property type="entry name" value="CELL DIVISION CYCLE PROTEIN 27 HOMOLOG"/>
    <property type="match status" value="1"/>
</dbReference>
<feature type="signal peptide" evidence="2">
    <location>
        <begin position="1"/>
        <end position="25"/>
    </location>
</feature>
<organism evidence="3 4">
    <name type="scientific">Comamonas avium</name>
    <dbReference type="NCBI Taxonomy" id="2762231"/>
    <lineage>
        <taxon>Bacteria</taxon>
        <taxon>Pseudomonadati</taxon>
        <taxon>Pseudomonadota</taxon>
        <taxon>Betaproteobacteria</taxon>
        <taxon>Burkholderiales</taxon>
        <taxon>Comamonadaceae</taxon>
        <taxon>Comamonas</taxon>
    </lineage>
</organism>
<dbReference type="Pfam" id="PF13432">
    <property type="entry name" value="TPR_16"/>
    <property type="match status" value="3"/>
</dbReference>
<name>A0ABR8SDX6_9BURK</name>
<dbReference type="EMBL" id="JACSQK010000007">
    <property type="protein sequence ID" value="MBD7961666.1"/>
    <property type="molecule type" value="Genomic_DNA"/>
</dbReference>
<dbReference type="Proteomes" id="UP000634919">
    <property type="component" value="Unassembled WGS sequence"/>
</dbReference>
<gene>
    <name evidence="3" type="ORF">H9646_14425</name>
</gene>